<dbReference type="KEGG" id="gom:D7316_01525"/>
<evidence type="ECO:0000256" key="1">
    <source>
        <dbReference type="SAM" id="Phobius"/>
    </source>
</evidence>
<evidence type="ECO:0000313" key="3">
    <source>
        <dbReference type="Proteomes" id="UP000271469"/>
    </source>
</evidence>
<feature type="transmembrane region" description="Helical" evidence="1">
    <location>
        <begin position="16"/>
        <end position="33"/>
    </location>
</feature>
<name>A0A3G8JIV5_9ACTN</name>
<accession>A0A3G8JIV5</accession>
<feature type="transmembrane region" description="Helical" evidence="1">
    <location>
        <begin position="45"/>
        <end position="64"/>
    </location>
</feature>
<keyword evidence="1" id="KW-0472">Membrane</keyword>
<dbReference type="RefSeq" id="WP_124707727.1">
    <property type="nucleotide sequence ID" value="NZ_CP033972.1"/>
</dbReference>
<keyword evidence="1" id="KW-0812">Transmembrane</keyword>
<dbReference type="Proteomes" id="UP000271469">
    <property type="component" value="Chromosome"/>
</dbReference>
<dbReference type="AlphaFoldDB" id="A0A3G8JIV5"/>
<gene>
    <name evidence="2" type="ORF">D7316_01525</name>
</gene>
<dbReference type="EMBL" id="CP033972">
    <property type="protein sequence ID" value="AZG44933.1"/>
    <property type="molecule type" value="Genomic_DNA"/>
</dbReference>
<reference evidence="2 3" key="1">
    <citation type="submission" date="2018-11" db="EMBL/GenBank/DDBJ databases">
        <title>Gordonia insulae sp. nov., isolated from an island soil.</title>
        <authorList>
            <person name="Kim Y.S."/>
            <person name="Kim S.B."/>
        </authorList>
    </citation>
    <scope>NUCLEOTIDE SEQUENCE [LARGE SCALE GENOMIC DNA]</scope>
    <source>
        <strain evidence="2 3">MMS17-SY073</strain>
    </source>
</reference>
<organism evidence="2 3">
    <name type="scientific">Gordonia insulae</name>
    <dbReference type="NCBI Taxonomy" id="2420509"/>
    <lineage>
        <taxon>Bacteria</taxon>
        <taxon>Bacillati</taxon>
        <taxon>Actinomycetota</taxon>
        <taxon>Actinomycetes</taxon>
        <taxon>Mycobacteriales</taxon>
        <taxon>Gordoniaceae</taxon>
        <taxon>Gordonia</taxon>
    </lineage>
</organism>
<protein>
    <submittedName>
        <fullName evidence="2">Uncharacterized protein</fullName>
    </submittedName>
</protein>
<proteinExistence type="predicted"/>
<sequence>MSTDTTGHDARHRSPGLVVLGIVALLVAGWGAVGEPDLMSAAHLGWIAVAGGLVVGLILILTGARSSRR</sequence>
<evidence type="ECO:0000313" key="2">
    <source>
        <dbReference type="EMBL" id="AZG44933.1"/>
    </source>
</evidence>
<keyword evidence="1" id="KW-1133">Transmembrane helix</keyword>
<keyword evidence="3" id="KW-1185">Reference proteome</keyword>